<accession>A0A2A9FK10</accession>
<feature type="region of interest" description="Disordered" evidence="1">
    <location>
        <begin position="104"/>
        <end position="135"/>
    </location>
</feature>
<name>A0A2A9FK10_9PSEU</name>
<reference evidence="2 3" key="1">
    <citation type="submission" date="2017-10" db="EMBL/GenBank/DDBJ databases">
        <title>Sequencing the genomes of 1000 actinobacteria strains.</title>
        <authorList>
            <person name="Klenk H.-P."/>
        </authorList>
    </citation>
    <scope>NUCLEOTIDE SEQUENCE [LARGE SCALE GENOMIC DNA]</scope>
    <source>
        <strain evidence="2 3">DSM 46092</strain>
    </source>
</reference>
<organism evidence="2 3">
    <name type="scientific">Amycolatopsis sulphurea</name>
    <dbReference type="NCBI Taxonomy" id="76022"/>
    <lineage>
        <taxon>Bacteria</taxon>
        <taxon>Bacillati</taxon>
        <taxon>Actinomycetota</taxon>
        <taxon>Actinomycetes</taxon>
        <taxon>Pseudonocardiales</taxon>
        <taxon>Pseudonocardiaceae</taxon>
        <taxon>Amycolatopsis</taxon>
    </lineage>
</organism>
<dbReference type="EMBL" id="PDJK01000002">
    <property type="protein sequence ID" value="PFG50789.1"/>
    <property type="molecule type" value="Genomic_DNA"/>
</dbReference>
<dbReference type="Proteomes" id="UP000243542">
    <property type="component" value="Unassembled WGS sequence"/>
</dbReference>
<gene>
    <name evidence="2" type="ORF">ATK36_6040</name>
</gene>
<dbReference type="AlphaFoldDB" id="A0A2A9FK10"/>
<evidence type="ECO:0000313" key="3">
    <source>
        <dbReference type="Proteomes" id="UP000243542"/>
    </source>
</evidence>
<evidence type="ECO:0000313" key="2">
    <source>
        <dbReference type="EMBL" id="PFG50789.1"/>
    </source>
</evidence>
<keyword evidence="3" id="KW-1185">Reference proteome</keyword>
<evidence type="ECO:0000256" key="1">
    <source>
        <dbReference type="SAM" id="MobiDB-lite"/>
    </source>
</evidence>
<sequence length="135" mass="15438">MWKPNSLNKRAAVDVDTPETAISGAVNKPPYKRLDSYIPDQEIVSRKLSQVTDKTGIAYVEELRNKYGPGTLIADTPYNQQYFDKVLRFIELWTMSRIGSSTRIEQISHQRSLPRLPPTPNRQNAEPLTAETLHR</sequence>
<proteinExistence type="predicted"/>
<protein>
    <submittedName>
        <fullName evidence="2">Uncharacterized protein</fullName>
    </submittedName>
</protein>
<comment type="caution">
    <text evidence="2">The sequence shown here is derived from an EMBL/GenBank/DDBJ whole genome shotgun (WGS) entry which is preliminary data.</text>
</comment>